<evidence type="ECO:0000313" key="1">
    <source>
        <dbReference type="EMBL" id="GAA3550835.1"/>
    </source>
</evidence>
<reference evidence="2" key="1">
    <citation type="journal article" date="2019" name="Int. J. Syst. Evol. Microbiol.">
        <title>The Global Catalogue of Microorganisms (GCM) 10K type strain sequencing project: providing services to taxonomists for standard genome sequencing and annotation.</title>
        <authorList>
            <consortium name="The Broad Institute Genomics Platform"/>
            <consortium name="The Broad Institute Genome Sequencing Center for Infectious Disease"/>
            <person name="Wu L."/>
            <person name="Ma J."/>
        </authorList>
    </citation>
    <scope>NUCLEOTIDE SEQUENCE [LARGE SCALE GENOMIC DNA]</scope>
    <source>
        <strain evidence="2">JCM 17326</strain>
    </source>
</reference>
<gene>
    <name evidence="1" type="ORF">GCM10022419_033890</name>
</gene>
<protein>
    <submittedName>
        <fullName evidence="1">Uncharacterized protein</fullName>
    </submittedName>
</protein>
<dbReference type="RefSeq" id="WP_345562747.1">
    <property type="nucleotide sequence ID" value="NZ_BAABDQ010000006.1"/>
</dbReference>
<dbReference type="EMBL" id="BAABDQ010000006">
    <property type="protein sequence ID" value="GAA3550835.1"/>
    <property type="molecule type" value="Genomic_DNA"/>
</dbReference>
<dbReference type="Proteomes" id="UP001500630">
    <property type="component" value="Unassembled WGS sequence"/>
</dbReference>
<keyword evidence="2" id="KW-1185">Reference proteome</keyword>
<comment type="caution">
    <text evidence="1">The sequence shown here is derived from an EMBL/GenBank/DDBJ whole genome shotgun (WGS) entry which is preliminary data.</text>
</comment>
<accession>A0ABP6WI94</accession>
<sequence length="71" mass="7448">MARFKNVSGEDRRVGRADGRLVEAGSVTAAVGDVTGETGDAYIVGEGDEARAWPKATWELVPEPKSSGKGE</sequence>
<organism evidence="1 2">
    <name type="scientific">Nonomuraea rosea</name>
    <dbReference type="NCBI Taxonomy" id="638574"/>
    <lineage>
        <taxon>Bacteria</taxon>
        <taxon>Bacillati</taxon>
        <taxon>Actinomycetota</taxon>
        <taxon>Actinomycetes</taxon>
        <taxon>Streptosporangiales</taxon>
        <taxon>Streptosporangiaceae</taxon>
        <taxon>Nonomuraea</taxon>
    </lineage>
</organism>
<proteinExistence type="predicted"/>
<evidence type="ECO:0000313" key="2">
    <source>
        <dbReference type="Proteomes" id="UP001500630"/>
    </source>
</evidence>
<name>A0ABP6WI94_9ACTN</name>